<feature type="compositionally biased region" description="Polar residues" evidence="1">
    <location>
        <begin position="108"/>
        <end position="118"/>
    </location>
</feature>
<reference evidence="2 3" key="1">
    <citation type="submission" date="2015-10" db="EMBL/GenBank/DDBJ databases">
        <title>Full genome of DAOMC 229536 Phialocephala scopiformis, a fungal endophyte of spruce producing the potent anti-insectan compound rugulosin.</title>
        <authorList>
            <consortium name="DOE Joint Genome Institute"/>
            <person name="Walker A.K."/>
            <person name="Frasz S.L."/>
            <person name="Seifert K.A."/>
            <person name="Miller J.D."/>
            <person name="Mondo S.J."/>
            <person name="Labutti K."/>
            <person name="Lipzen A."/>
            <person name="Dockter R."/>
            <person name="Kennedy M."/>
            <person name="Grigoriev I.V."/>
            <person name="Spatafora J.W."/>
        </authorList>
    </citation>
    <scope>NUCLEOTIDE SEQUENCE [LARGE SCALE GENOMIC DNA]</scope>
    <source>
        <strain evidence="2 3">CBS 120377</strain>
    </source>
</reference>
<evidence type="ECO:0000313" key="3">
    <source>
        <dbReference type="Proteomes" id="UP000070700"/>
    </source>
</evidence>
<feature type="compositionally biased region" description="Basic and acidic residues" evidence="1">
    <location>
        <begin position="94"/>
        <end position="107"/>
    </location>
</feature>
<name>A0A132B1F4_MOLSC</name>
<feature type="region of interest" description="Disordered" evidence="1">
    <location>
        <begin position="144"/>
        <end position="259"/>
    </location>
</feature>
<evidence type="ECO:0000313" key="2">
    <source>
        <dbReference type="EMBL" id="KUJ06206.1"/>
    </source>
</evidence>
<dbReference type="KEGG" id="psco:LY89DRAFT_678976"/>
<feature type="compositionally biased region" description="Polar residues" evidence="1">
    <location>
        <begin position="67"/>
        <end position="79"/>
    </location>
</feature>
<gene>
    <name evidence="2" type="ORF">LY89DRAFT_678976</name>
</gene>
<dbReference type="OrthoDB" id="3904404at2759"/>
<evidence type="ECO:0000256" key="1">
    <source>
        <dbReference type="SAM" id="MobiDB-lite"/>
    </source>
</evidence>
<protein>
    <submittedName>
        <fullName evidence="2">Uncharacterized protein</fullName>
    </submittedName>
</protein>
<dbReference type="EMBL" id="KQ947451">
    <property type="protein sequence ID" value="KUJ06206.1"/>
    <property type="molecule type" value="Genomic_DNA"/>
</dbReference>
<dbReference type="AlphaFoldDB" id="A0A132B1F4"/>
<keyword evidence="3" id="KW-1185">Reference proteome</keyword>
<proteinExistence type="predicted"/>
<dbReference type="RefSeq" id="XP_018060561.1">
    <property type="nucleotide sequence ID" value="XM_018213786.1"/>
</dbReference>
<organism evidence="2 3">
    <name type="scientific">Mollisia scopiformis</name>
    <name type="common">Conifer needle endophyte fungus</name>
    <name type="synonym">Phialocephala scopiformis</name>
    <dbReference type="NCBI Taxonomy" id="149040"/>
    <lineage>
        <taxon>Eukaryota</taxon>
        <taxon>Fungi</taxon>
        <taxon>Dikarya</taxon>
        <taxon>Ascomycota</taxon>
        <taxon>Pezizomycotina</taxon>
        <taxon>Leotiomycetes</taxon>
        <taxon>Helotiales</taxon>
        <taxon>Mollisiaceae</taxon>
        <taxon>Mollisia</taxon>
    </lineage>
</organism>
<dbReference type="InParanoid" id="A0A132B1F4"/>
<dbReference type="Proteomes" id="UP000070700">
    <property type="component" value="Unassembled WGS sequence"/>
</dbReference>
<accession>A0A132B1F4</accession>
<sequence>MNRSRLPQFVLEGGKFHLADALFNSFKFKIRCPNCVGNPLKPRFIKDEAEQEEYAALQGYCNLGTTHTTPASSLGSQTLPRKRKADEELPFLDKTTRHSQAQERRESSGPNTSSLQSTLQHLESMIEMSKTWQEQHRMLTIFLTSSSPPQPTPSCETPSWSSPSLAPKHIFSSDASIPCTYPEDELSSSPPNPSSDSTKPINVDLSSSMPKPEPQSKSTSPVKVYVRSAVFKRSYDPAPPTDIPSSSPVSPPPDRPFDPINRARELVQQFKQARADPATATEKRRAIRQQARTDGVYSNFQALLNQSAPNPELKCSERT</sequence>
<feature type="compositionally biased region" description="Polar residues" evidence="1">
    <location>
        <begin position="198"/>
        <end position="221"/>
    </location>
</feature>
<feature type="region of interest" description="Disordered" evidence="1">
    <location>
        <begin position="67"/>
        <end position="118"/>
    </location>
</feature>
<dbReference type="GeneID" id="28823512"/>